<dbReference type="EMBL" id="JAPMOS010000057">
    <property type="protein sequence ID" value="KAJ4456946.1"/>
    <property type="molecule type" value="Genomic_DNA"/>
</dbReference>
<protein>
    <recommendedName>
        <fullName evidence="3">Fibronectin type-III domain-containing protein</fullName>
    </recommendedName>
</protein>
<sequence length="1288" mass="135297">MLVHLDVAGVDFIRDGLDRHRQDSFRLAGNVAARWSFRSPAGMRSYRVQARNGTCDGPALTGWTTLNGSQQNYTFPGLPLAVATEAVVAVEGTDMGYLTRLWCSPGAVLADATPAPGQVDRQPWPLWSPPADLADALPDPPAGGQWASGEQMCVALNWTGFTEDAQGIVGYTAALGTTGSAWVASREVGLQSAATICGLPQQTPLYATVCATNLLHRSACTTTARSLSLEPRGWASGLDHVTGPRLHCQPLATARYPGAPADHWECWRYAPLGGQRVTAPNGTLVPADDHVAVQWDIAAPNGGACVARWYVGRARAGQDVSGPVVVPLNGNATRAGSTIEFRHSGPAAATSYHITATALRAQIDVHLVREAPQPPASVGLTFPAQAAPLLPGEADLVPLPAARRLRVDWAPFGSSPRNPMRRYTVTLTRLRADGQPNALVASVPVGLNTTAVLDTDLLASGQRYEVHVHGESLAPGATATLTAGGLFLWDASAPAVTLAAAWQEADYEQAWQDMARDPDQTPTFPGRLCARWSVDDLQSGLGRVVVRWGSSPEAADLGLWDSAQPGAASEWPALHTRAACVGPVSLDNPLVRLAPLYCTLTATNTLGVNTTVSRLVDPVLLPAAGTVTVGCPAAPSQPVPSTPDALGVTVQADQGLCAQWTGLAWPGATDGGLRTMEIRFARALGESGLFEHTAGPVVLTPPALATPGAYATPGQLAPGDAYWAAVRVRNALGYERLVVSAQPAVVSPRVAPVVRSVEAALRCARAPADPAIDPNTTRAALPGPCRPQDALQMVLHVVESHPYGAAGSFALRLVEWGTDLAAVTQVLAINVSAVAAQQVVLPGAAEALRRHELVVPLDAGQAGRLRCGQPYAVEVAMADQFGSRSRCDPQTAPGWRSAPFYLCALPRLTARYLAQRHAVSAEFSVRGPAQGLPAEHSLWCRDPLGLNGTADATEAADPLLGWTQVMPWQPVAPTRMPAAPSGQAAFTPAPVATAQGRASLAFEVSLARAGVRDGSWCQARMRSPEARSAPFLVDAAPPRIANLTCAPALLPGRSPLPPQWFDGATLPALECRYEVAAPHSALERPVWTLGSFPNGTDLLAPTPCDLDDELAGDAPATLLAGRCLANATLMAALRARADLQGVWVRVATRTVLGLAAWGTAYVPLERTDPLAGAFRLQCTPDLRQATLRWRGLEDLESGVGQLEVALHHNNGTALGTATFPSAASAVASAPARVTPSGTARFDLGPEGRTLPTAEGSLCPLWARMTWCDATQRCRQTVVTGDRLAAEDL</sequence>
<gene>
    <name evidence="1" type="ORF">PAPYR_7668</name>
</gene>
<evidence type="ECO:0008006" key="3">
    <source>
        <dbReference type="Google" id="ProtNLM"/>
    </source>
</evidence>
<evidence type="ECO:0000313" key="2">
    <source>
        <dbReference type="Proteomes" id="UP001141327"/>
    </source>
</evidence>
<comment type="caution">
    <text evidence="1">The sequence shown here is derived from an EMBL/GenBank/DDBJ whole genome shotgun (WGS) entry which is preliminary data.</text>
</comment>
<name>A0ABQ8UGD9_9EUKA</name>
<reference evidence="1" key="1">
    <citation type="journal article" date="2022" name="bioRxiv">
        <title>Genomics of Preaxostyla Flagellates Illuminates Evolutionary Transitions and the Path Towards Mitochondrial Loss.</title>
        <authorList>
            <person name="Novak L.V.F."/>
            <person name="Treitli S.C."/>
            <person name="Pyrih J."/>
            <person name="Halakuc P."/>
            <person name="Pipaliya S.V."/>
            <person name="Vacek V."/>
            <person name="Brzon O."/>
            <person name="Soukal P."/>
            <person name="Eme L."/>
            <person name="Dacks J.B."/>
            <person name="Karnkowska A."/>
            <person name="Elias M."/>
            <person name="Hampl V."/>
        </authorList>
    </citation>
    <scope>NUCLEOTIDE SEQUENCE</scope>
    <source>
        <strain evidence="1">RCP-MX</strain>
    </source>
</reference>
<keyword evidence="2" id="KW-1185">Reference proteome</keyword>
<evidence type="ECO:0000313" key="1">
    <source>
        <dbReference type="EMBL" id="KAJ4456946.1"/>
    </source>
</evidence>
<dbReference type="Proteomes" id="UP001141327">
    <property type="component" value="Unassembled WGS sequence"/>
</dbReference>
<accession>A0ABQ8UGD9</accession>
<proteinExistence type="predicted"/>
<organism evidence="1 2">
    <name type="scientific">Paratrimastix pyriformis</name>
    <dbReference type="NCBI Taxonomy" id="342808"/>
    <lineage>
        <taxon>Eukaryota</taxon>
        <taxon>Metamonada</taxon>
        <taxon>Preaxostyla</taxon>
        <taxon>Paratrimastigidae</taxon>
        <taxon>Paratrimastix</taxon>
    </lineage>
</organism>